<comment type="caution">
    <text evidence="2">The sequence shown here is derived from an EMBL/GenBank/DDBJ whole genome shotgun (WGS) entry which is preliminary data.</text>
</comment>
<dbReference type="EMBL" id="CAUYUJ010009403">
    <property type="protein sequence ID" value="CAK0826703.1"/>
    <property type="molecule type" value="Genomic_DNA"/>
</dbReference>
<feature type="region of interest" description="Disordered" evidence="1">
    <location>
        <begin position="85"/>
        <end position="119"/>
    </location>
</feature>
<feature type="region of interest" description="Disordered" evidence="1">
    <location>
        <begin position="43"/>
        <end position="72"/>
    </location>
</feature>
<evidence type="ECO:0000313" key="2">
    <source>
        <dbReference type="EMBL" id="CAK0826703.1"/>
    </source>
</evidence>
<gene>
    <name evidence="2" type="ORF">PCOR1329_LOCUS26437</name>
</gene>
<accession>A0ABN9S6M4</accession>
<evidence type="ECO:0000256" key="1">
    <source>
        <dbReference type="SAM" id="MobiDB-lite"/>
    </source>
</evidence>
<feature type="region of interest" description="Disordered" evidence="1">
    <location>
        <begin position="1"/>
        <end position="23"/>
    </location>
</feature>
<reference evidence="2" key="1">
    <citation type="submission" date="2023-10" db="EMBL/GenBank/DDBJ databases">
        <authorList>
            <person name="Chen Y."/>
            <person name="Shah S."/>
            <person name="Dougan E. K."/>
            <person name="Thang M."/>
            <person name="Chan C."/>
        </authorList>
    </citation>
    <scope>NUCLEOTIDE SEQUENCE [LARGE SCALE GENOMIC DNA]</scope>
</reference>
<evidence type="ECO:0000313" key="3">
    <source>
        <dbReference type="Proteomes" id="UP001189429"/>
    </source>
</evidence>
<proteinExistence type="predicted"/>
<feature type="region of interest" description="Disordered" evidence="1">
    <location>
        <begin position="145"/>
        <end position="182"/>
    </location>
</feature>
<feature type="non-terminal residue" evidence="2">
    <location>
        <position position="182"/>
    </location>
</feature>
<name>A0ABN9S6M4_9DINO</name>
<organism evidence="2 3">
    <name type="scientific">Prorocentrum cordatum</name>
    <dbReference type="NCBI Taxonomy" id="2364126"/>
    <lineage>
        <taxon>Eukaryota</taxon>
        <taxon>Sar</taxon>
        <taxon>Alveolata</taxon>
        <taxon>Dinophyceae</taxon>
        <taxon>Prorocentrales</taxon>
        <taxon>Prorocentraceae</taxon>
        <taxon>Prorocentrum</taxon>
    </lineage>
</organism>
<sequence length="182" mass="19699">MSGGEGACISARGEKGSGWRRGAWTPARSLWPALPPRAVLVAGSAARKGPGRPRWRKTLDISPVSPSQEKHSTVWYAQSAGARDLDPLRRFPGDAAPPRLKLVKSGGKQRPQEAETDTAAIETIHLPSPRRAVRLAGLCPHSALAAGRAALPPRDPGQPRHRRRRQRFRQRRGGGRGAGKEE</sequence>
<keyword evidence="3" id="KW-1185">Reference proteome</keyword>
<protein>
    <submittedName>
        <fullName evidence="2">Uncharacterized protein</fullName>
    </submittedName>
</protein>
<dbReference type="Proteomes" id="UP001189429">
    <property type="component" value="Unassembled WGS sequence"/>
</dbReference>
<feature type="compositionally biased region" description="Basic residues" evidence="1">
    <location>
        <begin position="159"/>
        <end position="174"/>
    </location>
</feature>